<dbReference type="Proteomes" id="UP001057375">
    <property type="component" value="Unassembled WGS sequence"/>
</dbReference>
<protein>
    <recommendedName>
        <fullName evidence="1">Chromo domain-containing protein</fullName>
    </recommendedName>
</protein>
<evidence type="ECO:0000259" key="1">
    <source>
        <dbReference type="PROSITE" id="PS50013"/>
    </source>
</evidence>
<accession>A0ABQ5KJD9</accession>
<sequence length="205" mass="24053">MTEALLKTAESADFKDLTDDEKSSIFEEFIKILDKRLKFRKEAVEKQQDKLLKKSEEKIKKTHGPTKFEPDDLVFLTQPTKTRKGVAQNLGPYKIIAQKSRFYYTIKDLTGGREMKVHISRLRECISDESEEELKKLQASDSEAFEVEEIVDHRGSGKRNLYFTVKWRGYDDGHNTEFNYMEVKDLEAIDKYSKKHPELSYLEEK</sequence>
<dbReference type="InterPro" id="IPR000953">
    <property type="entry name" value="Chromo/chromo_shadow_dom"/>
</dbReference>
<dbReference type="EMBL" id="BQXS01001791">
    <property type="protein sequence ID" value="GKT31060.1"/>
    <property type="molecule type" value="Genomic_DNA"/>
</dbReference>
<proteinExistence type="predicted"/>
<dbReference type="Pfam" id="PF00385">
    <property type="entry name" value="Chromo"/>
    <property type="match status" value="1"/>
</dbReference>
<organism evidence="2 3">
    <name type="scientific">Aduncisulcus paluster</name>
    <dbReference type="NCBI Taxonomy" id="2918883"/>
    <lineage>
        <taxon>Eukaryota</taxon>
        <taxon>Metamonada</taxon>
        <taxon>Carpediemonas-like organisms</taxon>
        <taxon>Aduncisulcus</taxon>
    </lineage>
</organism>
<dbReference type="SMART" id="SM00298">
    <property type="entry name" value="CHROMO"/>
    <property type="match status" value="1"/>
</dbReference>
<dbReference type="InterPro" id="IPR016197">
    <property type="entry name" value="Chromo-like_dom_sf"/>
</dbReference>
<name>A0ABQ5KJD9_9EUKA</name>
<dbReference type="PROSITE" id="PS50013">
    <property type="entry name" value="CHROMO_2"/>
    <property type="match status" value="1"/>
</dbReference>
<evidence type="ECO:0000313" key="3">
    <source>
        <dbReference type="Proteomes" id="UP001057375"/>
    </source>
</evidence>
<evidence type="ECO:0000313" key="2">
    <source>
        <dbReference type="EMBL" id="GKT31060.1"/>
    </source>
</evidence>
<dbReference type="SUPFAM" id="SSF54160">
    <property type="entry name" value="Chromo domain-like"/>
    <property type="match status" value="1"/>
</dbReference>
<keyword evidence="3" id="KW-1185">Reference proteome</keyword>
<reference evidence="2" key="1">
    <citation type="submission" date="2022-03" db="EMBL/GenBank/DDBJ databases">
        <title>Draft genome sequence of Aduncisulcus paluster, a free-living microaerophilic Fornicata.</title>
        <authorList>
            <person name="Yuyama I."/>
            <person name="Kume K."/>
            <person name="Tamura T."/>
            <person name="Inagaki Y."/>
            <person name="Hashimoto T."/>
        </authorList>
    </citation>
    <scope>NUCLEOTIDE SEQUENCE</scope>
    <source>
        <strain evidence="2">NY0171</strain>
    </source>
</reference>
<feature type="domain" description="Chromo" evidence="1">
    <location>
        <begin position="145"/>
        <end position="204"/>
    </location>
</feature>
<gene>
    <name evidence="2" type="ORF">ADUPG1_001824</name>
</gene>
<comment type="caution">
    <text evidence="2">The sequence shown here is derived from an EMBL/GenBank/DDBJ whole genome shotgun (WGS) entry which is preliminary data.</text>
</comment>
<dbReference type="Gene3D" id="2.40.50.40">
    <property type="match status" value="1"/>
</dbReference>
<dbReference type="InterPro" id="IPR023780">
    <property type="entry name" value="Chromo_domain"/>
</dbReference>